<organism evidence="3 4">
    <name type="scientific">Artemisia annua</name>
    <name type="common">Sweet wormwood</name>
    <dbReference type="NCBI Taxonomy" id="35608"/>
    <lineage>
        <taxon>Eukaryota</taxon>
        <taxon>Viridiplantae</taxon>
        <taxon>Streptophyta</taxon>
        <taxon>Embryophyta</taxon>
        <taxon>Tracheophyta</taxon>
        <taxon>Spermatophyta</taxon>
        <taxon>Magnoliopsida</taxon>
        <taxon>eudicotyledons</taxon>
        <taxon>Gunneridae</taxon>
        <taxon>Pentapetalae</taxon>
        <taxon>asterids</taxon>
        <taxon>campanulids</taxon>
        <taxon>Asterales</taxon>
        <taxon>Asteraceae</taxon>
        <taxon>Asteroideae</taxon>
        <taxon>Anthemideae</taxon>
        <taxon>Artemisiinae</taxon>
        <taxon>Artemisia</taxon>
    </lineage>
</organism>
<gene>
    <name evidence="3" type="ORF">CTI12_AA376790</name>
</gene>
<dbReference type="SMART" id="SM00343">
    <property type="entry name" value="ZnF_C2HC"/>
    <property type="match status" value="2"/>
</dbReference>
<dbReference type="InterPro" id="IPR001878">
    <property type="entry name" value="Znf_CCHC"/>
</dbReference>
<feature type="domain" description="CCHC-type" evidence="2">
    <location>
        <begin position="170"/>
        <end position="186"/>
    </location>
</feature>
<name>A0A2U1MIG2_ARTAN</name>
<dbReference type="GO" id="GO:0003676">
    <property type="term" value="F:nucleic acid binding"/>
    <property type="evidence" value="ECO:0007669"/>
    <property type="project" value="InterPro"/>
</dbReference>
<dbReference type="GO" id="GO:0008270">
    <property type="term" value="F:zinc ion binding"/>
    <property type="evidence" value="ECO:0007669"/>
    <property type="project" value="UniProtKB-KW"/>
</dbReference>
<dbReference type="EMBL" id="PKPP01005207">
    <property type="protein sequence ID" value="PWA61012.1"/>
    <property type="molecule type" value="Genomic_DNA"/>
</dbReference>
<keyword evidence="3" id="KW-0808">Transferase</keyword>
<dbReference type="Proteomes" id="UP000245207">
    <property type="component" value="Unassembled WGS sequence"/>
</dbReference>
<dbReference type="Gene3D" id="4.10.60.10">
    <property type="entry name" value="Zinc finger, CCHC-type"/>
    <property type="match status" value="1"/>
</dbReference>
<proteinExistence type="predicted"/>
<keyword evidence="4" id="KW-1185">Reference proteome</keyword>
<evidence type="ECO:0000313" key="3">
    <source>
        <dbReference type="EMBL" id="PWA61012.1"/>
    </source>
</evidence>
<keyword evidence="3" id="KW-0695">RNA-directed DNA polymerase</keyword>
<evidence type="ECO:0000256" key="1">
    <source>
        <dbReference type="PROSITE-ProRule" id="PRU00047"/>
    </source>
</evidence>
<dbReference type="AlphaFoldDB" id="A0A2U1MIG2"/>
<evidence type="ECO:0000259" key="2">
    <source>
        <dbReference type="PROSITE" id="PS50158"/>
    </source>
</evidence>
<keyword evidence="1" id="KW-0479">Metal-binding</keyword>
<sequence length="226" mass="25662">MDNMNNTYTPSSSKITMTPEAIKKLVNNIVSVVLEGTTIVYPRKETSIPGKHNQESFMGYGPAHFKAPERMTIPTINQGIRQGVIPNGNNQKRKLTEIGTINPICCNFTNTQDCYRKHLEDRINYHRQLEYQQKANKDCLARPITENGYHGSQPLCQECGMHHTGICIVKCRKCQKTGHKANSCKDPDQKERSATVVCHRCGVKGHYKKQCPNYNVNWKAKTIARK</sequence>
<keyword evidence="3" id="KW-0548">Nucleotidyltransferase</keyword>
<accession>A0A2U1MIG2</accession>
<dbReference type="PROSITE" id="PS50158">
    <property type="entry name" value="ZF_CCHC"/>
    <property type="match status" value="2"/>
</dbReference>
<reference evidence="3 4" key="1">
    <citation type="journal article" date="2018" name="Mol. Plant">
        <title>The genome of Artemisia annua provides insight into the evolution of Asteraceae family and artemisinin biosynthesis.</title>
        <authorList>
            <person name="Shen Q."/>
            <person name="Zhang L."/>
            <person name="Liao Z."/>
            <person name="Wang S."/>
            <person name="Yan T."/>
            <person name="Shi P."/>
            <person name="Liu M."/>
            <person name="Fu X."/>
            <person name="Pan Q."/>
            <person name="Wang Y."/>
            <person name="Lv Z."/>
            <person name="Lu X."/>
            <person name="Zhang F."/>
            <person name="Jiang W."/>
            <person name="Ma Y."/>
            <person name="Chen M."/>
            <person name="Hao X."/>
            <person name="Li L."/>
            <person name="Tang Y."/>
            <person name="Lv G."/>
            <person name="Zhou Y."/>
            <person name="Sun X."/>
            <person name="Brodelius P.E."/>
            <person name="Rose J.K.C."/>
            <person name="Tang K."/>
        </authorList>
    </citation>
    <scope>NUCLEOTIDE SEQUENCE [LARGE SCALE GENOMIC DNA]</scope>
    <source>
        <strain evidence="4">cv. Huhao1</strain>
        <tissue evidence="3">Leaf</tissue>
    </source>
</reference>
<dbReference type="SUPFAM" id="SSF57756">
    <property type="entry name" value="Retrovirus zinc finger-like domains"/>
    <property type="match status" value="1"/>
</dbReference>
<evidence type="ECO:0000313" key="4">
    <source>
        <dbReference type="Proteomes" id="UP000245207"/>
    </source>
</evidence>
<comment type="caution">
    <text evidence="3">The sequence shown here is derived from an EMBL/GenBank/DDBJ whole genome shotgun (WGS) entry which is preliminary data.</text>
</comment>
<dbReference type="Pfam" id="PF00098">
    <property type="entry name" value="zf-CCHC"/>
    <property type="match status" value="2"/>
</dbReference>
<protein>
    <submittedName>
        <fullName evidence="3">Reverse transcriptase domain-containing protein</fullName>
    </submittedName>
</protein>
<dbReference type="InterPro" id="IPR036875">
    <property type="entry name" value="Znf_CCHC_sf"/>
</dbReference>
<feature type="domain" description="CCHC-type" evidence="2">
    <location>
        <begin position="198"/>
        <end position="213"/>
    </location>
</feature>
<keyword evidence="1" id="KW-0862">Zinc</keyword>
<dbReference type="OrthoDB" id="7608935at2759"/>
<keyword evidence="1" id="KW-0863">Zinc-finger</keyword>
<dbReference type="GO" id="GO:0003964">
    <property type="term" value="F:RNA-directed DNA polymerase activity"/>
    <property type="evidence" value="ECO:0007669"/>
    <property type="project" value="UniProtKB-KW"/>
</dbReference>